<dbReference type="EMBL" id="QMFY01000001">
    <property type="protein sequence ID" value="RAW03203.1"/>
    <property type="molecule type" value="Genomic_DNA"/>
</dbReference>
<dbReference type="AlphaFoldDB" id="A0A364Y8G7"/>
<keyword evidence="2" id="KW-1185">Reference proteome</keyword>
<evidence type="ECO:0000313" key="2">
    <source>
        <dbReference type="Proteomes" id="UP000251889"/>
    </source>
</evidence>
<dbReference type="Proteomes" id="UP000251889">
    <property type="component" value="Unassembled WGS sequence"/>
</dbReference>
<evidence type="ECO:0000313" key="1">
    <source>
        <dbReference type="EMBL" id="RAW03203.1"/>
    </source>
</evidence>
<protein>
    <recommendedName>
        <fullName evidence="3">Response regulatory domain-containing protein</fullName>
    </recommendedName>
</protein>
<reference evidence="1 2" key="1">
    <citation type="submission" date="2018-06" db="EMBL/GenBank/DDBJ databases">
        <title>Chryseolinea flavus sp. nov., a member of the phylum Bacteroidetes isolated from soil.</title>
        <authorList>
            <person name="Li Y."/>
            <person name="Wang J."/>
        </authorList>
    </citation>
    <scope>NUCLEOTIDE SEQUENCE [LARGE SCALE GENOMIC DNA]</scope>
    <source>
        <strain evidence="1 2">SDU1-6</strain>
    </source>
</reference>
<accession>A0A364Y8G7</accession>
<evidence type="ECO:0008006" key="3">
    <source>
        <dbReference type="Google" id="ProtNLM"/>
    </source>
</evidence>
<gene>
    <name evidence="1" type="ORF">DQQ10_03705</name>
</gene>
<name>A0A364Y8G7_9BACT</name>
<organism evidence="1 2">
    <name type="scientific">Pseudochryseolinea flava</name>
    <dbReference type="NCBI Taxonomy" id="2059302"/>
    <lineage>
        <taxon>Bacteria</taxon>
        <taxon>Pseudomonadati</taxon>
        <taxon>Bacteroidota</taxon>
        <taxon>Cytophagia</taxon>
        <taxon>Cytophagales</taxon>
        <taxon>Fulvivirgaceae</taxon>
        <taxon>Pseudochryseolinea</taxon>
    </lineage>
</organism>
<comment type="caution">
    <text evidence="1">The sequence shown here is derived from an EMBL/GenBank/DDBJ whole genome shotgun (WGS) entry which is preliminary data.</text>
</comment>
<dbReference type="InterPro" id="IPR011006">
    <property type="entry name" value="CheY-like_superfamily"/>
</dbReference>
<sequence>MRLPKGRNTHFVKKISLEQILRGYVLRYIYLISWLMETVLQNAEVKEQVNVLLIGNNPIEMGRVLDNLHKIRGHKITTESAFDLKSIMERLLRFRPNFILIDDNIGKHELLAAVESLSHNKKTRDVPITVLKNSNYKEAMGSSSILDYLLKQNLSPEALYNTLKNSLKLRRTQLYLYQAYKKRKQQLLKVMR</sequence>
<dbReference type="Gene3D" id="3.40.50.2300">
    <property type="match status" value="1"/>
</dbReference>
<dbReference type="SUPFAM" id="SSF52172">
    <property type="entry name" value="CheY-like"/>
    <property type="match status" value="1"/>
</dbReference>
<proteinExistence type="predicted"/>